<evidence type="ECO:0000256" key="1">
    <source>
        <dbReference type="SAM" id="Coils"/>
    </source>
</evidence>
<comment type="caution">
    <text evidence="2">The sequence shown here is derived from an EMBL/GenBank/DDBJ whole genome shotgun (WGS) entry which is preliminary data.</text>
</comment>
<gene>
    <name evidence="2" type="ORF">C1645_764570</name>
</gene>
<keyword evidence="3" id="KW-1185">Reference proteome</keyword>
<evidence type="ECO:0000313" key="2">
    <source>
        <dbReference type="EMBL" id="RIA92626.1"/>
    </source>
</evidence>
<dbReference type="AlphaFoldDB" id="A0A397T6W6"/>
<protein>
    <submittedName>
        <fullName evidence="2">Uncharacterized protein</fullName>
    </submittedName>
</protein>
<keyword evidence="1" id="KW-0175">Coiled coil</keyword>
<proteinExistence type="predicted"/>
<dbReference type="OrthoDB" id="2383523at2759"/>
<evidence type="ECO:0000313" key="3">
    <source>
        <dbReference type="Proteomes" id="UP000265703"/>
    </source>
</evidence>
<accession>A0A397T6W6</accession>
<feature type="coiled-coil region" evidence="1">
    <location>
        <begin position="99"/>
        <end position="140"/>
    </location>
</feature>
<dbReference type="Proteomes" id="UP000265703">
    <property type="component" value="Unassembled WGS sequence"/>
</dbReference>
<reference evidence="2 3" key="1">
    <citation type="submission" date="2018-06" db="EMBL/GenBank/DDBJ databases">
        <title>Comparative genomics reveals the genomic features of Rhizophagus irregularis, R. cerebriforme, R. diaphanum and Gigaspora rosea, and their symbiotic lifestyle signature.</title>
        <authorList>
            <person name="Morin E."/>
            <person name="San Clemente H."/>
            <person name="Chen E.C.H."/>
            <person name="De La Providencia I."/>
            <person name="Hainaut M."/>
            <person name="Kuo A."/>
            <person name="Kohler A."/>
            <person name="Murat C."/>
            <person name="Tang N."/>
            <person name="Roy S."/>
            <person name="Loubradou J."/>
            <person name="Henrissat B."/>
            <person name="Grigoriev I.V."/>
            <person name="Corradi N."/>
            <person name="Roux C."/>
            <person name="Martin F.M."/>
        </authorList>
    </citation>
    <scope>NUCLEOTIDE SEQUENCE [LARGE SCALE GENOMIC DNA]</scope>
    <source>
        <strain evidence="2 3">DAOM 227022</strain>
    </source>
</reference>
<name>A0A397T6W6_9GLOM</name>
<dbReference type="EMBL" id="QKYT01000122">
    <property type="protein sequence ID" value="RIA92626.1"/>
    <property type="molecule type" value="Genomic_DNA"/>
</dbReference>
<organism evidence="2 3">
    <name type="scientific">Glomus cerebriforme</name>
    <dbReference type="NCBI Taxonomy" id="658196"/>
    <lineage>
        <taxon>Eukaryota</taxon>
        <taxon>Fungi</taxon>
        <taxon>Fungi incertae sedis</taxon>
        <taxon>Mucoromycota</taxon>
        <taxon>Glomeromycotina</taxon>
        <taxon>Glomeromycetes</taxon>
        <taxon>Glomerales</taxon>
        <taxon>Glomeraceae</taxon>
        <taxon>Glomus</taxon>
    </lineage>
</organism>
<sequence length="231" mass="26337">MTSKGFAQLENICKTTSEVAALNFTSHNARVAALLRHESSKTSVRDAAPHERKLFTLVDELGKKSRQELEQPTPLRGPGPVTVDKLLRAANVLAQICDLRDVKEKIESLAQQHEEITSSIDSLESIREKQRINLEKLKITTQARNSKRSNDHPIDQSQNIADEIHRTNMEIFALEMEKSECINRINSIEDELNNQKCLEEEETELNYRLGMMILSDEPDDAEESEDLEVYH</sequence>